<feature type="transmembrane region" description="Helical" evidence="1">
    <location>
        <begin position="291"/>
        <end position="312"/>
    </location>
</feature>
<keyword evidence="1" id="KW-0812">Transmembrane</keyword>
<proteinExistence type="predicted"/>
<feature type="transmembrane region" description="Helical" evidence="1">
    <location>
        <begin position="24"/>
        <end position="42"/>
    </location>
</feature>
<keyword evidence="1" id="KW-1133">Transmembrane helix</keyword>
<organism evidence="2 3">
    <name type="scientific">Corynebacterium glucuronolyticum ATCC 51866</name>
    <dbReference type="NCBI Taxonomy" id="548478"/>
    <lineage>
        <taxon>Bacteria</taxon>
        <taxon>Bacillati</taxon>
        <taxon>Actinomycetota</taxon>
        <taxon>Actinomycetes</taxon>
        <taxon>Mycobacteriales</taxon>
        <taxon>Corynebacteriaceae</taxon>
        <taxon>Corynebacterium</taxon>
    </lineage>
</organism>
<sequence length="322" mass="35102">MMTWVETGRACQCTVKDMLPRSRVISALLIGLGLALLVWGLVTPRFTLVGENVPIAHGELTYTLRDENAKSLAPADMATKVEPVERQLHVVYTSPITNEEATVRIGLSERRTERATDLDGLLKAEVYSYRLDRMSGRAVTPATVSEQLASPVATVDVDGLWFAFPPNASAESYPLFDATLRASRPAVKQAESVVDGRELVTYVQEFEPETVGDADGAGRVLYHGARRELIVDKATGIIVDVTAKLEDYYLTDGQRQDVLLFEGALAPEESENLRELAAGVADPSAWRTANWVAAGIGGVLALLGVLGVFGAFDKRRREHFTN</sequence>
<keyword evidence="1" id="KW-0472">Membrane</keyword>
<dbReference type="CDD" id="cd12087">
    <property type="entry name" value="TM_EGFR-like"/>
    <property type="match status" value="1"/>
</dbReference>
<reference evidence="2 3" key="1">
    <citation type="submission" date="2009-01" db="EMBL/GenBank/DDBJ databases">
        <authorList>
            <person name="Qin X."/>
            <person name="Bachman B."/>
            <person name="Battles P."/>
            <person name="Bell A."/>
            <person name="Bess C."/>
            <person name="Bickham C."/>
            <person name="Chaboub L."/>
            <person name="Chen D."/>
            <person name="Coyle M."/>
            <person name="Deiros D.R."/>
            <person name="Dinh H."/>
            <person name="Forbes L."/>
            <person name="Fowler G."/>
            <person name="Francisco L."/>
            <person name="Fu Q."/>
            <person name="Gubbala S."/>
            <person name="Hale W."/>
            <person name="Han Y."/>
            <person name="Hemphill L."/>
            <person name="Highlander S.K."/>
            <person name="Hirani K."/>
            <person name="Hogues M."/>
            <person name="Jackson L."/>
            <person name="Jakkamsetti A."/>
            <person name="Javaid M."/>
            <person name="Jiang H."/>
            <person name="Korchina V."/>
            <person name="Kovar C."/>
            <person name="Lara F."/>
            <person name="Lee S."/>
            <person name="Mata R."/>
            <person name="Mathew T."/>
            <person name="Moen C."/>
            <person name="Morales K."/>
            <person name="Munidasa M."/>
            <person name="Nazareth L."/>
            <person name="Ngo R."/>
            <person name="Nguyen L."/>
            <person name="Okwuonu G."/>
            <person name="Ongeri F."/>
            <person name="Patil S."/>
            <person name="Petrosino J."/>
            <person name="Pham C."/>
            <person name="Pham P."/>
            <person name="Pu L.-L."/>
            <person name="Puazo M."/>
            <person name="Raj R."/>
            <person name="Reid J."/>
            <person name="Rouhana J."/>
            <person name="Saada N."/>
            <person name="Shang Y."/>
            <person name="Simmons D."/>
            <person name="Thornton R."/>
            <person name="Warren J."/>
            <person name="Weissenberger G."/>
            <person name="Zhang J."/>
            <person name="Zhang L."/>
            <person name="Zhou C."/>
            <person name="Zhu D."/>
            <person name="Muzny D."/>
            <person name="Worley K."/>
            <person name="Gibbs R."/>
        </authorList>
    </citation>
    <scope>NUCLEOTIDE SEQUENCE [LARGE SCALE GENOMIC DNA]</scope>
    <source>
        <strain evidence="2 3">ATCC 51866</strain>
    </source>
</reference>
<protein>
    <recommendedName>
        <fullName evidence="4">DUF3068 domain-containing protein</fullName>
    </recommendedName>
</protein>
<dbReference type="Pfam" id="PF11271">
    <property type="entry name" value="PorA"/>
    <property type="match status" value="1"/>
</dbReference>
<evidence type="ECO:0008006" key="4">
    <source>
        <dbReference type="Google" id="ProtNLM"/>
    </source>
</evidence>
<evidence type="ECO:0000313" key="2">
    <source>
        <dbReference type="EMBL" id="EEI63479.1"/>
    </source>
</evidence>
<accession>A0ABM9XQM2</accession>
<evidence type="ECO:0000256" key="1">
    <source>
        <dbReference type="SAM" id="Phobius"/>
    </source>
</evidence>
<comment type="caution">
    <text evidence="2">The sequence shown here is derived from an EMBL/GenBank/DDBJ whole genome shotgun (WGS) entry which is preliminary data.</text>
</comment>
<keyword evidence="3" id="KW-1185">Reference proteome</keyword>
<dbReference type="InterPro" id="IPR021424">
    <property type="entry name" value="PorA"/>
</dbReference>
<name>A0ABM9XQM2_9CORY</name>
<gene>
    <name evidence="2" type="ORF">HMPREF0293_1011</name>
</gene>
<evidence type="ECO:0000313" key="3">
    <source>
        <dbReference type="Proteomes" id="UP000006237"/>
    </source>
</evidence>
<dbReference type="Proteomes" id="UP000006237">
    <property type="component" value="Unassembled WGS sequence"/>
</dbReference>
<dbReference type="EMBL" id="ACHF01000027">
    <property type="protein sequence ID" value="EEI63479.1"/>
    <property type="molecule type" value="Genomic_DNA"/>
</dbReference>